<dbReference type="PANTHER" id="PTHR16770">
    <property type="entry name" value="PROTEIN RIPPLY-LIKE"/>
    <property type="match status" value="1"/>
</dbReference>
<evidence type="ECO:0000256" key="3">
    <source>
        <dbReference type="ARBA" id="ARBA00022473"/>
    </source>
</evidence>
<reference evidence="5" key="1">
    <citation type="submission" date="2025-08" db="UniProtKB">
        <authorList>
            <consortium name="Ensembl"/>
        </authorList>
    </citation>
    <scope>IDENTIFICATION</scope>
</reference>
<evidence type="ECO:0000313" key="6">
    <source>
        <dbReference type="Proteomes" id="UP000694388"/>
    </source>
</evidence>
<name>A0A8C4QJ33_EPTBU</name>
<dbReference type="GO" id="GO:0005634">
    <property type="term" value="C:nucleus"/>
    <property type="evidence" value="ECO:0007669"/>
    <property type="project" value="UniProtKB-SubCell"/>
</dbReference>
<keyword evidence="4" id="KW-0539">Nucleus</keyword>
<dbReference type="Ensembl" id="ENSEBUT00000016768.1">
    <property type="protein sequence ID" value="ENSEBUP00000016192.1"/>
    <property type="gene ID" value="ENSEBUG00000010171.1"/>
</dbReference>
<dbReference type="Pfam" id="PF14998">
    <property type="entry name" value="Ripply"/>
    <property type="match status" value="1"/>
</dbReference>
<dbReference type="InterPro" id="IPR028127">
    <property type="entry name" value="Ripply_fam"/>
</dbReference>
<evidence type="ECO:0000256" key="4">
    <source>
        <dbReference type="ARBA" id="ARBA00023242"/>
    </source>
</evidence>
<sequence length="82" mass="9689">MTCYEKHQLILVVPPPPLHRLLWPRSKSFDYLYEDGQRLLACFPVQATIAFYESESEDEIEGETEEEKIMFLHETSWMPGLK</sequence>
<organism evidence="5 6">
    <name type="scientific">Eptatretus burgeri</name>
    <name type="common">Inshore hagfish</name>
    <dbReference type="NCBI Taxonomy" id="7764"/>
    <lineage>
        <taxon>Eukaryota</taxon>
        <taxon>Metazoa</taxon>
        <taxon>Chordata</taxon>
        <taxon>Craniata</taxon>
        <taxon>Vertebrata</taxon>
        <taxon>Cyclostomata</taxon>
        <taxon>Myxini</taxon>
        <taxon>Myxiniformes</taxon>
        <taxon>Myxinidae</taxon>
        <taxon>Eptatretinae</taxon>
        <taxon>Eptatretus</taxon>
    </lineage>
</organism>
<dbReference type="PANTHER" id="PTHR16770:SF1">
    <property type="entry name" value="PROTEIN RIPPLY-LIKE"/>
    <property type="match status" value="1"/>
</dbReference>
<evidence type="ECO:0000256" key="1">
    <source>
        <dbReference type="ARBA" id="ARBA00004123"/>
    </source>
</evidence>
<dbReference type="GO" id="GO:0009880">
    <property type="term" value="P:embryonic pattern specification"/>
    <property type="evidence" value="ECO:0007669"/>
    <property type="project" value="TreeGrafter"/>
</dbReference>
<keyword evidence="3" id="KW-0217">Developmental protein</keyword>
<dbReference type="AlphaFoldDB" id="A0A8C4QJ33"/>
<dbReference type="GO" id="GO:0000122">
    <property type="term" value="P:negative regulation of transcription by RNA polymerase II"/>
    <property type="evidence" value="ECO:0007669"/>
    <property type="project" value="TreeGrafter"/>
</dbReference>
<accession>A0A8C4QJ33</accession>
<reference evidence="5" key="2">
    <citation type="submission" date="2025-09" db="UniProtKB">
        <authorList>
            <consortium name="Ensembl"/>
        </authorList>
    </citation>
    <scope>IDENTIFICATION</scope>
</reference>
<evidence type="ECO:0000313" key="5">
    <source>
        <dbReference type="Ensembl" id="ENSEBUP00000016192.1"/>
    </source>
</evidence>
<evidence type="ECO:0008006" key="7">
    <source>
        <dbReference type="Google" id="ProtNLM"/>
    </source>
</evidence>
<keyword evidence="6" id="KW-1185">Reference proteome</keyword>
<dbReference type="Proteomes" id="UP000694388">
    <property type="component" value="Unplaced"/>
</dbReference>
<evidence type="ECO:0000256" key="2">
    <source>
        <dbReference type="ARBA" id="ARBA00006944"/>
    </source>
</evidence>
<protein>
    <recommendedName>
        <fullName evidence="7">Protein ripply3</fullName>
    </recommendedName>
</protein>
<comment type="subcellular location">
    <subcellularLocation>
        <location evidence="1">Nucleus</location>
    </subcellularLocation>
</comment>
<proteinExistence type="inferred from homology"/>
<comment type="similarity">
    <text evidence="2">Belongs to the ripply family.</text>
</comment>